<dbReference type="Gene3D" id="3.30.1240.10">
    <property type="match status" value="1"/>
</dbReference>
<organism evidence="1 2">
    <name type="scientific">Clostridium moniliforme</name>
    <dbReference type="NCBI Taxonomy" id="39489"/>
    <lineage>
        <taxon>Bacteria</taxon>
        <taxon>Bacillati</taxon>
        <taxon>Bacillota</taxon>
        <taxon>Clostridia</taxon>
        <taxon>Eubacteriales</taxon>
        <taxon>Clostridiaceae</taxon>
        <taxon>Clostridium</taxon>
    </lineage>
</organism>
<comment type="caution">
    <text evidence="1">The sequence shown here is derived from an EMBL/GenBank/DDBJ whole genome shotgun (WGS) entry which is preliminary data.</text>
</comment>
<keyword evidence="2" id="KW-1185">Reference proteome</keyword>
<dbReference type="NCBIfam" id="TIGR00099">
    <property type="entry name" value="Cof-subfamily"/>
    <property type="match status" value="1"/>
</dbReference>
<protein>
    <submittedName>
        <fullName evidence="1">Cof subfamily protein (Haloacid dehalogenase superfamily)</fullName>
    </submittedName>
</protein>
<dbReference type="NCBIfam" id="TIGR01484">
    <property type="entry name" value="HAD-SF-IIB"/>
    <property type="match status" value="1"/>
</dbReference>
<dbReference type="Gene3D" id="3.40.50.1000">
    <property type="entry name" value="HAD superfamily/HAD-like"/>
    <property type="match status" value="1"/>
</dbReference>
<evidence type="ECO:0000313" key="1">
    <source>
        <dbReference type="EMBL" id="MBP1889178.1"/>
    </source>
</evidence>
<dbReference type="InterPro" id="IPR036412">
    <property type="entry name" value="HAD-like_sf"/>
</dbReference>
<dbReference type="PROSITE" id="PS01229">
    <property type="entry name" value="COF_2"/>
    <property type="match status" value="1"/>
</dbReference>
<sequence>MAIKLICIDMDGTLLDNNHNISKENKEALLEAIKKGIVVAITTGRLFASAKYYSDLIGINAPIISSNGAYIKEKNSSKVIYESTFSLEECLEIYNITKEYKFDSYFNTYNTTISSSEIEKNHAYSITNELVSEKDKIIFRITDDLTDVLKEYKNDILKFIAVDRSEKYRNEIIEAKNKFINLNKYEVVSSGLNNFEIMKKGTSKGTAVSKLAEILGISKDEVMCIGDSENDLSMIQYAGVSVAMGNGMDLLKKEAKYITDTNVNSGVAKAIKKFAL</sequence>
<dbReference type="RefSeq" id="WP_209795897.1">
    <property type="nucleotide sequence ID" value="NZ_JAGGJZ010000002.1"/>
</dbReference>
<evidence type="ECO:0000313" key="2">
    <source>
        <dbReference type="Proteomes" id="UP000783390"/>
    </source>
</evidence>
<dbReference type="SFLD" id="SFLDG01144">
    <property type="entry name" value="C2.B.4:_PGP_Like"/>
    <property type="match status" value="1"/>
</dbReference>
<gene>
    <name evidence="1" type="ORF">J2Z53_000759</name>
</gene>
<dbReference type="CDD" id="cd07516">
    <property type="entry name" value="HAD_Pase"/>
    <property type="match status" value="1"/>
</dbReference>
<dbReference type="PANTHER" id="PTHR10000">
    <property type="entry name" value="PHOSPHOSERINE PHOSPHATASE"/>
    <property type="match status" value="1"/>
</dbReference>
<name>A0ABS4EYU7_9CLOT</name>
<dbReference type="SUPFAM" id="SSF56784">
    <property type="entry name" value="HAD-like"/>
    <property type="match status" value="1"/>
</dbReference>
<dbReference type="PANTHER" id="PTHR10000:SF8">
    <property type="entry name" value="HAD SUPERFAMILY HYDROLASE-LIKE, TYPE 3"/>
    <property type="match status" value="1"/>
</dbReference>
<dbReference type="SFLD" id="SFLDG01140">
    <property type="entry name" value="C2.B:_Phosphomannomutase_and_P"/>
    <property type="match status" value="1"/>
</dbReference>
<dbReference type="SFLD" id="SFLDS00003">
    <property type="entry name" value="Haloacid_Dehalogenase"/>
    <property type="match status" value="1"/>
</dbReference>
<reference evidence="1 2" key="1">
    <citation type="submission" date="2021-03" db="EMBL/GenBank/DDBJ databases">
        <title>Genomic Encyclopedia of Type Strains, Phase IV (KMG-IV): sequencing the most valuable type-strain genomes for metagenomic binning, comparative biology and taxonomic classification.</title>
        <authorList>
            <person name="Goeker M."/>
        </authorList>
    </citation>
    <scope>NUCLEOTIDE SEQUENCE [LARGE SCALE GENOMIC DNA]</scope>
    <source>
        <strain evidence="1 2">DSM 3984</strain>
    </source>
</reference>
<dbReference type="Pfam" id="PF08282">
    <property type="entry name" value="Hydrolase_3"/>
    <property type="match status" value="1"/>
</dbReference>
<dbReference type="InterPro" id="IPR006379">
    <property type="entry name" value="HAD-SF_hydro_IIB"/>
</dbReference>
<dbReference type="EMBL" id="JAGGJZ010000002">
    <property type="protein sequence ID" value="MBP1889178.1"/>
    <property type="molecule type" value="Genomic_DNA"/>
</dbReference>
<dbReference type="InterPro" id="IPR023214">
    <property type="entry name" value="HAD_sf"/>
</dbReference>
<dbReference type="InterPro" id="IPR000150">
    <property type="entry name" value="Cof"/>
</dbReference>
<proteinExistence type="predicted"/>
<accession>A0ABS4EYU7</accession>
<dbReference type="Proteomes" id="UP000783390">
    <property type="component" value="Unassembled WGS sequence"/>
</dbReference>